<dbReference type="STRING" id="455.Ljam_1347"/>
<reference evidence="2 4" key="2">
    <citation type="submission" date="2016-05" db="EMBL/GenBank/DDBJ databases">
        <authorList>
            <person name="Prochazka B."/>
            <person name="Indra A."/>
            <person name="Hasenberger P."/>
            <person name="Blaschitz M."/>
            <person name="Wagner L."/>
            <person name="Wewalka G."/>
            <person name="Sorschag S."/>
            <person name="Schmid D."/>
            <person name="Ruppitsch W."/>
        </authorList>
    </citation>
    <scope>NUCLEOTIDE SEQUENCE [LARGE SCALE GENOMIC DNA]</scope>
    <source>
        <strain evidence="2 4">974010_12</strain>
    </source>
</reference>
<dbReference type="OrthoDB" id="9773403at2"/>
<sequence length="355" mass="40253">MLKRFRSRHRPVVGMDITPSEINILQISQIENNWCIESFATEKLPPNTVIDNQFKNIDAIIHCIKKIISTTSLSGNQVVLAIPDSAIVNKLVQINANLSEERIEEAVYLEAAKQFNYPLHEVNLDYVIKGLSIKNKEKKDVLITACRAEQVNQRSEAMRCAGLSAQVIEPESNALERIIFLLTKSIKHHETKKTIAVLKIVLLKIQLYVIKENKIIFIHEESLGNNQWIATLALQQNLLNRKESLTGWNAHYQSSSITTIENLEIIIRQIKKTLQFFYSTHATESIEHLFLAGERELLMKLCQRLPDKVKINVSIANPFAEMLYSAPICSRQVIEKAPSLLVACGLALRGLQVQP</sequence>
<organism evidence="1 3">
    <name type="scientific">Legionella jamestowniensis</name>
    <dbReference type="NCBI Taxonomy" id="455"/>
    <lineage>
        <taxon>Bacteria</taxon>
        <taxon>Pseudomonadati</taxon>
        <taxon>Pseudomonadota</taxon>
        <taxon>Gammaproteobacteria</taxon>
        <taxon>Legionellales</taxon>
        <taxon>Legionellaceae</taxon>
        <taxon>Legionella</taxon>
    </lineage>
</organism>
<dbReference type="PANTHER" id="PTHR32432:SF3">
    <property type="entry name" value="ETHANOLAMINE UTILIZATION PROTEIN EUTJ"/>
    <property type="match status" value="1"/>
</dbReference>
<comment type="caution">
    <text evidence="1">The sequence shown here is derived from an EMBL/GenBank/DDBJ whole genome shotgun (WGS) entry which is preliminary data.</text>
</comment>
<protein>
    <submittedName>
        <fullName evidence="1">Tfp pilus assembly protein, ATPase PilM</fullName>
    </submittedName>
</protein>
<reference evidence="1 3" key="1">
    <citation type="submission" date="2015-11" db="EMBL/GenBank/DDBJ databases">
        <title>Genomic analysis of 38 Legionella species identifies large and diverse effector repertoires.</title>
        <authorList>
            <person name="Burstein D."/>
            <person name="Amaro F."/>
            <person name="Zusman T."/>
            <person name="Lifshitz Z."/>
            <person name="Cohen O."/>
            <person name="Gilbert J.A."/>
            <person name="Pupko T."/>
            <person name="Shuman H.A."/>
            <person name="Segal G."/>
        </authorList>
    </citation>
    <scope>NUCLEOTIDE SEQUENCE [LARGE SCALE GENOMIC DNA]</scope>
    <source>
        <strain evidence="1 3">JA-26-G1-E2</strain>
    </source>
</reference>
<proteinExistence type="predicted"/>
<evidence type="ECO:0000313" key="2">
    <source>
        <dbReference type="EMBL" id="OCH98897.1"/>
    </source>
</evidence>
<name>A0A0W0UGX2_9GAMM</name>
<dbReference type="InterPro" id="IPR005883">
    <property type="entry name" value="PilM"/>
</dbReference>
<dbReference type="Proteomes" id="UP000093336">
    <property type="component" value="Unassembled WGS sequence"/>
</dbReference>
<accession>A0A0W0UGX2</accession>
<gene>
    <name evidence="1" type="primary">pilM</name>
    <name evidence="2" type="ORF">A8135_09040</name>
    <name evidence="1" type="ORF">Ljam_1347</name>
</gene>
<dbReference type="RefSeq" id="WP_058449363.1">
    <property type="nucleotide sequence ID" value="NZ_CAAAJF010000007.1"/>
</dbReference>
<dbReference type="NCBIfam" id="TIGR01175">
    <property type="entry name" value="pilM"/>
    <property type="match status" value="1"/>
</dbReference>
<dbReference type="Gene3D" id="3.30.1490.300">
    <property type="match status" value="1"/>
</dbReference>
<keyword evidence="4" id="KW-1185">Reference proteome</keyword>
<dbReference type="PATRIC" id="fig|455.5.peg.1420"/>
<dbReference type="EMBL" id="LYOZ01000003">
    <property type="protein sequence ID" value="OCH98897.1"/>
    <property type="molecule type" value="Genomic_DNA"/>
</dbReference>
<evidence type="ECO:0000313" key="1">
    <source>
        <dbReference type="EMBL" id="KTD07152.1"/>
    </source>
</evidence>
<evidence type="ECO:0000313" key="3">
    <source>
        <dbReference type="Proteomes" id="UP000054715"/>
    </source>
</evidence>
<dbReference type="PIRSF" id="PIRSF019169">
    <property type="entry name" value="PilM"/>
    <property type="match status" value="1"/>
</dbReference>
<dbReference type="AlphaFoldDB" id="A0A0W0UGX2"/>
<dbReference type="InterPro" id="IPR050696">
    <property type="entry name" value="FtsA/MreB"/>
</dbReference>
<evidence type="ECO:0000313" key="4">
    <source>
        <dbReference type="Proteomes" id="UP000093336"/>
    </source>
</evidence>
<dbReference type="EMBL" id="LNYG01000013">
    <property type="protein sequence ID" value="KTD07152.1"/>
    <property type="molecule type" value="Genomic_DNA"/>
</dbReference>
<dbReference type="PANTHER" id="PTHR32432">
    <property type="entry name" value="CELL DIVISION PROTEIN FTSA-RELATED"/>
    <property type="match status" value="1"/>
</dbReference>
<dbReference type="CDD" id="cd24049">
    <property type="entry name" value="ASKHA_NBD_PilM"/>
    <property type="match status" value="1"/>
</dbReference>
<dbReference type="Proteomes" id="UP000054715">
    <property type="component" value="Unassembled WGS sequence"/>
</dbReference>
<dbReference type="Gene3D" id="3.30.420.40">
    <property type="match status" value="2"/>
</dbReference>
<dbReference type="Pfam" id="PF11104">
    <property type="entry name" value="PilM_2"/>
    <property type="match status" value="1"/>
</dbReference>